<feature type="compositionally biased region" description="Acidic residues" evidence="1">
    <location>
        <begin position="89"/>
        <end position="99"/>
    </location>
</feature>
<feature type="compositionally biased region" description="Polar residues" evidence="1">
    <location>
        <begin position="182"/>
        <end position="195"/>
    </location>
</feature>
<proteinExistence type="predicted"/>
<feature type="region of interest" description="Disordered" evidence="1">
    <location>
        <begin position="87"/>
        <end position="109"/>
    </location>
</feature>
<feature type="region of interest" description="Disordered" evidence="1">
    <location>
        <begin position="173"/>
        <end position="195"/>
    </location>
</feature>
<protein>
    <submittedName>
        <fullName evidence="2">Uncharacterized protein</fullName>
    </submittedName>
</protein>
<dbReference type="Proteomes" id="UP001516023">
    <property type="component" value="Unassembled WGS sequence"/>
</dbReference>
<name>A0ABD3P6X9_9STRA</name>
<feature type="compositionally biased region" description="Polar residues" evidence="1">
    <location>
        <begin position="31"/>
        <end position="47"/>
    </location>
</feature>
<dbReference type="EMBL" id="JABMIG020000272">
    <property type="protein sequence ID" value="KAL3782926.1"/>
    <property type="molecule type" value="Genomic_DNA"/>
</dbReference>
<sequence>MSNETDGKYGYPRPHSPPSLDDAELLRYVSKGSSERPSLPSSAQTPIVPSPESLASSVTAPMPAAATSASLAHIGEAALSAATLTTASADEDDDSDADDCLPPVNCTADGKLHVKDSLTSPKHRPRINRPVDHAYTDYAIVSDDELRRLDQDSSLLTSPTLSPEKRRLLGKLKEMPSKSVGGVTQSFPSKVRLQS</sequence>
<accession>A0ABD3P6X9</accession>
<comment type="caution">
    <text evidence="2">The sequence shown here is derived from an EMBL/GenBank/DDBJ whole genome shotgun (WGS) entry which is preliminary data.</text>
</comment>
<keyword evidence="3" id="KW-1185">Reference proteome</keyword>
<dbReference type="AlphaFoldDB" id="A0ABD3P6X9"/>
<reference evidence="2 3" key="1">
    <citation type="journal article" date="2020" name="G3 (Bethesda)">
        <title>Improved Reference Genome for Cyclotella cryptica CCMP332, a Model for Cell Wall Morphogenesis, Salinity Adaptation, and Lipid Production in Diatoms (Bacillariophyta).</title>
        <authorList>
            <person name="Roberts W.R."/>
            <person name="Downey K.M."/>
            <person name="Ruck E.C."/>
            <person name="Traller J.C."/>
            <person name="Alverson A.J."/>
        </authorList>
    </citation>
    <scope>NUCLEOTIDE SEQUENCE [LARGE SCALE GENOMIC DNA]</scope>
    <source>
        <strain evidence="2 3">CCMP332</strain>
    </source>
</reference>
<gene>
    <name evidence="2" type="ORF">HJC23_004905</name>
</gene>
<evidence type="ECO:0000313" key="3">
    <source>
        <dbReference type="Proteomes" id="UP001516023"/>
    </source>
</evidence>
<evidence type="ECO:0000256" key="1">
    <source>
        <dbReference type="SAM" id="MobiDB-lite"/>
    </source>
</evidence>
<evidence type="ECO:0000313" key="2">
    <source>
        <dbReference type="EMBL" id="KAL3782926.1"/>
    </source>
</evidence>
<organism evidence="2 3">
    <name type="scientific">Cyclotella cryptica</name>
    <dbReference type="NCBI Taxonomy" id="29204"/>
    <lineage>
        <taxon>Eukaryota</taxon>
        <taxon>Sar</taxon>
        <taxon>Stramenopiles</taxon>
        <taxon>Ochrophyta</taxon>
        <taxon>Bacillariophyta</taxon>
        <taxon>Coscinodiscophyceae</taxon>
        <taxon>Thalassiosirophycidae</taxon>
        <taxon>Stephanodiscales</taxon>
        <taxon>Stephanodiscaceae</taxon>
        <taxon>Cyclotella</taxon>
    </lineage>
</organism>
<feature type="region of interest" description="Disordered" evidence="1">
    <location>
        <begin position="1"/>
        <end position="63"/>
    </location>
</feature>